<accession>A0A843VW38</accession>
<name>A0A843VW38_COLES</name>
<reference evidence="1" key="1">
    <citation type="submission" date="2017-07" db="EMBL/GenBank/DDBJ databases">
        <title>Taro Niue Genome Assembly and Annotation.</title>
        <authorList>
            <person name="Atibalentja N."/>
            <person name="Keating K."/>
            <person name="Fields C.J."/>
        </authorList>
    </citation>
    <scope>NUCLEOTIDE SEQUENCE</scope>
    <source>
        <strain evidence="1">Niue_2</strain>
        <tissue evidence="1">Leaf</tissue>
    </source>
</reference>
<dbReference type="EMBL" id="NMUH01002994">
    <property type="protein sequence ID" value="MQM03213.1"/>
    <property type="molecule type" value="Genomic_DNA"/>
</dbReference>
<protein>
    <submittedName>
        <fullName evidence="1">Uncharacterized protein</fullName>
    </submittedName>
</protein>
<gene>
    <name evidence="1" type="ORF">Taro_035989</name>
</gene>
<comment type="caution">
    <text evidence="1">The sequence shown here is derived from an EMBL/GenBank/DDBJ whole genome shotgun (WGS) entry which is preliminary data.</text>
</comment>
<proteinExistence type="predicted"/>
<dbReference type="Proteomes" id="UP000652761">
    <property type="component" value="Unassembled WGS sequence"/>
</dbReference>
<evidence type="ECO:0000313" key="1">
    <source>
        <dbReference type="EMBL" id="MQM03213.1"/>
    </source>
</evidence>
<keyword evidence="2" id="KW-1185">Reference proteome</keyword>
<sequence length="85" mass="9555">MDSHMADEQVVPMKYPEVSVHATEKDPTEGFLVENAANDLVTFRDAANGLSIRRGGIIREGSIFEIVFNVKVPEMAIIEVDFWLF</sequence>
<dbReference type="AlphaFoldDB" id="A0A843VW38"/>
<evidence type="ECO:0000313" key="2">
    <source>
        <dbReference type="Proteomes" id="UP000652761"/>
    </source>
</evidence>
<organism evidence="1 2">
    <name type="scientific">Colocasia esculenta</name>
    <name type="common">Wild taro</name>
    <name type="synonym">Arum esculentum</name>
    <dbReference type="NCBI Taxonomy" id="4460"/>
    <lineage>
        <taxon>Eukaryota</taxon>
        <taxon>Viridiplantae</taxon>
        <taxon>Streptophyta</taxon>
        <taxon>Embryophyta</taxon>
        <taxon>Tracheophyta</taxon>
        <taxon>Spermatophyta</taxon>
        <taxon>Magnoliopsida</taxon>
        <taxon>Liliopsida</taxon>
        <taxon>Araceae</taxon>
        <taxon>Aroideae</taxon>
        <taxon>Colocasieae</taxon>
        <taxon>Colocasia</taxon>
    </lineage>
</organism>